<dbReference type="PROSITE" id="PS00329">
    <property type="entry name" value="HSP70_2"/>
    <property type="match status" value="1"/>
</dbReference>
<keyword evidence="6" id="KW-0143">Chaperone</keyword>
<name>A0A919NYZ7_9ACTN</name>
<proteinExistence type="inferred from homology"/>
<dbReference type="SUPFAM" id="SSF100920">
    <property type="entry name" value="Heat shock protein 70kD (HSP70), peptide-binding domain"/>
    <property type="match status" value="1"/>
</dbReference>
<dbReference type="Pfam" id="PF00012">
    <property type="entry name" value="HSP70"/>
    <property type="match status" value="3"/>
</dbReference>
<dbReference type="RefSeq" id="WP_203814330.1">
    <property type="nucleotide sequence ID" value="NZ_BOMY01000061.1"/>
</dbReference>
<evidence type="ECO:0000256" key="2">
    <source>
        <dbReference type="ARBA" id="ARBA00022553"/>
    </source>
</evidence>
<sequence length="531" mass="57076">MPTFGIDLGTTYSCIALVDDTGRPVVVKNAIGEDSTPSVVFFETPDNVVVGREAKNSARIYPDLVVSLIKRRMGEDGVELEFHGARHTPVSISGLILRELAQAAEQIAHLPVRDVVITVPAYFGVKEREATRAAGKAAGLNVLNVVPEPVAAALHYEALDSGTDRTLLVYDLGGGTFDTTVIRISGGDIEVICTDGDHHLGGADWDDRIADFLLQQFEQEHPGSGAGQSEDFLQELATAAEELKRALSSVTVRKHNLRFGDDVTRVEVSRETLERITGDLIEKTYEITQRTVEAARERGITSFDDVLLVGGSTRMPVAAEMLRKRFGFEPKLHDPDQAVAKGAALFALIESVKGAPGSARLADVAAELGMDAGSIERLAAKRVTTVVPRAFGLRVVDEKNPHADRDGMVIDHLLQANTPLPANPPVRHYGTAFEGQHGITLEIWEQAGATESDRPEDNAHIGEGRIDGLPALRKGSPIEVTFAMDEMGTLRMHAIEGTHGKEVSVVLAIAGLTAQEVDEARSAVAKYTVGA</sequence>
<keyword evidence="5" id="KW-0346">Stress response</keyword>
<evidence type="ECO:0000256" key="3">
    <source>
        <dbReference type="ARBA" id="ARBA00022741"/>
    </source>
</evidence>
<comment type="similarity">
    <text evidence="1 7">Belongs to the heat shock protein 70 family.</text>
</comment>
<feature type="region of interest" description="Disordered" evidence="8">
    <location>
        <begin position="449"/>
        <end position="470"/>
    </location>
</feature>
<feature type="compositionally biased region" description="Basic and acidic residues" evidence="8">
    <location>
        <begin position="451"/>
        <end position="466"/>
    </location>
</feature>
<dbReference type="FunFam" id="3.90.640.10:FF:000003">
    <property type="entry name" value="Molecular chaperone DnaK"/>
    <property type="match status" value="1"/>
</dbReference>
<dbReference type="SUPFAM" id="SSF53067">
    <property type="entry name" value="Actin-like ATPase domain"/>
    <property type="match status" value="2"/>
</dbReference>
<dbReference type="InterPro" id="IPR013126">
    <property type="entry name" value="Hsp_70_fam"/>
</dbReference>
<reference evidence="9" key="1">
    <citation type="submission" date="2021-01" db="EMBL/GenBank/DDBJ databases">
        <title>Whole genome shotgun sequence of Actinoplanes tereljensis NBRC 105297.</title>
        <authorList>
            <person name="Komaki H."/>
            <person name="Tamura T."/>
        </authorList>
    </citation>
    <scope>NUCLEOTIDE SEQUENCE</scope>
    <source>
        <strain evidence="9">NBRC 105297</strain>
    </source>
</reference>
<accession>A0A919NYZ7</accession>
<organism evidence="9 10">
    <name type="scientific">Paractinoplanes tereljensis</name>
    <dbReference type="NCBI Taxonomy" id="571912"/>
    <lineage>
        <taxon>Bacteria</taxon>
        <taxon>Bacillati</taxon>
        <taxon>Actinomycetota</taxon>
        <taxon>Actinomycetes</taxon>
        <taxon>Micromonosporales</taxon>
        <taxon>Micromonosporaceae</taxon>
        <taxon>Paractinoplanes</taxon>
    </lineage>
</organism>
<dbReference type="AlphaFoldDB" id="A0A919NYZ7"/>
<evidence type="ECO:0000256" key="1">
    <source>
        <dbReference type="ARBA" id="ARBA00007381"/>
    </source>
</evidence>
<dbReference type="PROSITE" id="PS00297">
    <property type="entry name" value="HSP70_1"/>
    <property type="match status" value="1"/>
</dbReference>
<keyword evidence="10" id="KW-1185">Reference proteome</keyword>
<evidence type="ECO:0000256" key="6">
    <source>
        <dbReference type="ARBA" id="ARBA00023186"/>
    </source>
</evidence>
<dbReference type="Proteomes" id="UP000623608">
    <property type="component" value="Unassembled WGS sequence"/>
</dbReference>
<dbReference type="FunFam" id="3.30.420.40:FF:000545">
    <property type="entry name" value="Endoplasmic reticulum chaperone BiP"/>
    <property type="match status" value="1"/>
</dbReference>
<comment type="caution">
    <text evidence="9">The sequence shown here is derived from an EMBL/GenBank/DDBJ whole genome shotgun (WGS) entry which is preliminary data.</text>
</comment>
<evidence type="ECO:0000313" key="10">
    <source>
        <dbReference type="Proteomes" id="UP000623608"/>
    </source>
</evidence>
<dbReference type="Gene3D" id="3.30.420.40">
    <property type="match status" value="2"/>
</dbReference>
<evidence type="ECO:0000256" key="4">
    <source>
        <dbReference type="ARBA" id="ARBA00022840"/>
    </source>
</evidence>
<gene>
    <name evidence="9" type="primary">dnaK_2</name>
    <name evidence="9" type="ORF">Ate02nite_92610</name>
</gene>
<keyword evidence="4 7" id="KW-0067">ATP-binding</keyword>
<keyword evidence="3 7" id="KW-0547">Nucleotide-binding</keyword>
<dbReference type="Gene3D" id="2.60.34.10">
    <property type="entry name" value="Substrate Binding Domain Of DNAk, Chain A, domain 1"/>
    <property type="match status" value="1"/>
</dbReference>
<dbReference type="PANTHER" id="PTHR19375">
    <property type="entry name" value="HEAT SHOCK PROTEIN 70KDA"/>
    <property type="match status" value="1"/>
</dbReference>
<dbReference type="InterPro" id="IPR043129">
    <property type="entry name" value="ATPase_NBD"/>
</dbReference>
<dbReference type="GO" id="GO:0005524">
    <property type="term" value="F:ATP binding"/>
    <property type="evidence" value="ECO:0007669"/>
    <property type="project" value="UniProtKB-KW"/>
</dbReference>
<dbReference type="PRINTS" id="PR00301">
    <property type="entry name" value="HEATSHOCK70"/>
</dbReference>
<evidence type="ECO:0000256" key="7">
    <source>
        <dbReference type="RuleBase" id="RU003322"/>
    </source>
</evidence>
<dbReference type="GO" id="GO:0140662">
    <property type="term" value="F:ATP-dependent protein folding chaperone"/>
    <property type="evidence" value="ECO:0007669"/>
    <property type="project" value="InterPro"/>
</dbReference>
<evidence type="ECO:0000256" key="8">
    <source>
        <dbReference type="SAM" id="MobiDB-lite"/>
    </source>
</evidence>
<protein>
    <submittedName>
        <fullName evidence="9">Molecular chaperone DnaK</fullName>
    </submittedName>
</protein>
<evidence type="ECO:0000313" key="9">
    <source>
        <dbReference type="EMBL" id="GIF26531.1"/>
    </source>
</evidence>
<dbReference type="CDD" id="cd24029">
    <property type="entry name" value="ASKHA_NBD_HSP70_DnaK_HscA_HscC"/>
    <property type="match status" value="1"/>
</dbReference>
<evidence type="ECO:0000256" key="5">
    <source>
        <dbReference type="ARBA" id="ARBA00023016"/>
    </source>
</evidence>
<dbReference type="InterPro" id="IPR029047">
    <property type="entry name" value="HSP70_peptide-bd_sf"/>
</dbReference>
<dbReference type="EMBL" id="BOMY01000061">
    <property type="protein sequence ID" value="GIF26531.1"/>
    <property type="molecule type" value="Genomic_DNA"/>
</dbReference>
<keyword evidence="2" id="KW-0597">Phosphoprotein</keyword>
<dbReference type="Gene3D" id="3.90.640.10">
    <property type="entry name" value="Actin, Chain A, domain 4"/>
    <property type="match status" value="1"/>
</dbReference>
<dbReference type="InterPro" id="IPR018181">
    <property type="entry name" value="Heat_shock_70_CS"/>
</dbReference>